<evidence type="ECO:0000313" key="2">
    <source>
        <dbReference type="Proteomes" id="UP000530514"/>
    </source>
</evidence>
<proteinExistence type="predicted"/>
<dbReference type="Proteomes" id="UP000530514">
    <property type="component" value="Unassembled WGS sequence"/>
</dbReference>
<dbReference type="OrthoDB" id="2939174at2"/>
<comment type="caution">
    <text evidence="1">The sequence shown here is derived from an EMBL/GenBank/DDBJ whole genome shotgun (WGS) entry which is preliminary data.</text>
</comment>
<dbReference type="AlphaFoldDB" id="A0A7W2AI54"/>
<organism evidence="1 2">
    <name type="scientific">Thermoactinomyces daqus</name>
    <dbReference type="NCBI Taxonomy" id="1329516"/>
    <lineage>
        <taxon>Bacteria</taxon>
        <taxon>Bacillati</taxon>
        <taxon>Bacillota</taxon>
        <taxon>Bacilli</taxon>
        <taxon>Bacillales</taxon>
        <taxon>Thermoactinomycetaceae</taxon>
        <taxon>Thermoactinomyces</taxon>
    </lineage>
</organism>
<protein>
    <submittedName>
        <fullName evidence="1">Uncharacterized protein</fullName>
    </submittedName>
</protein>
<evidence type="ECO:0000313" key="1">
    <source>
        <dbReference type="EMBL" id="MBA4542925.1"/>
    </source>
</evidence>
<accession>A0A7W2AI54</accession>
<name>A0A7W2AI54_9BACL</name>
<dbReference type="RefSeq" id="WP_033101895.1">
    <property type="nucleotide sequence ID" value="NZ_JACEIP010000010.1"/>
</dbReference>
<keyword evidence="2" id="KW-1185">Reference proteome</keyword>
<gene>
    <name evidence="1" type="ORF">H1164_08420</name>
</gene>
<sequence length="76" mass="9242">MNKEKRINEINHGMVYHTTKKRLKEARNRLSKRDKTRGSKEERAMYKLKLYYEFQDLRDQANQVFFTQEESGGKDE</sequence>
<reference evidence="1 2" key="1">
    <citation type="submission" date="2020-07" db="EMBL/GenBank/DDBJ databases">
        <authorList>
            <person name="Feng H."/>
        </authorList>
    </citation>
    <scope>NUCLEOTIDE SEQUENCE [LARGE SCALE GENOMIC DNA]</scope>
    <source>
        <strain evidence="2">s-11</strain>
    </source>
</reference>
<dbReference type="EMBL" id="JACEIP010000010">
    <property type="protein sequence ID" value="MBA4542925.1"/>
    <property type="molecule type" value="Genomic_DNA"/>
</dbReference>